<dbReference type="PANTHER" id="PTHR21392">
    <property type="entry name" value="TRNA-URIDINE AMINOCARBOXYPROPYLTRANSFERASE 2"/>
    <property type="match status" value="1"/>
</dbReference>
<proteinExistence type="inferred from homology"/>
<dbReference type="GO" id="GO:0016432">
    <property type="term" value="F:tRNA-uridine aminocarboxypropyltransferase activity"/>
    <property type="evidence" value="ECO:0007669"/>
    <property type="project" value="UniProtKB-EC"/>
</dbReference>
<dbReference type="SMART" id="SM01144">
    <property type="entry name" value="DTW"/>
    <property type="match status" value="1"/>
</dbReference>
<evidence type="ECO:0000259" key="8">
    <source>
        <dbReference type="SMART" id="SM01144"/>
    </source>
</evidence>
<dbReference type="EC" id="2.5.1.25" evidence="1"/>
<evidence type="ECO:0000313" key="10">
    <source>
        <dbReference type="Proteomes" id="UP000075714"/>
    </source>
</evidence>
<feature type="region of interest" description="Disordered" evidence="7">
    <location>
        <begin position="306"/>
        <end position="379"/>
    </location>
</feature>
<dbReference type="InterPro" id="IPR005636">
    <property type="entry name" value="DTW"/>
</dbReference>
<sequence length="379" mass="41760">MVEDPEELDRLLSDVGDNEEELVAKLMTQLQGLSHKQQRLYGIWDGTSDGGRRAFVDRWRARHAERRAMVEALKDPARDPRDRMALRSEYIMRWRKILFSCPTCWLLPGLCVCGRMQRFSTSRTKLVVHAHHGEWGSASNSGSILPNSLEGAEILLYGYPDHDRRLRELLADTSRTTALLWPGADSLLPEQLSALADERTGGRLTVVALDATWGNARRMQGWFPKGTLTVRLPPESTLKENKLSLLRPVRRYRGDLENGRVSTVEAVASLLYELEGDEAMYRGLLDNLKIKVDACRLQKNRSLVYDTQAPEERSERRPWRRGGQRGQDGGAAGGSAGGSAAGSGADSPGEESETEGSPAAAVTPVAAPLNTIASTAGSQ</sequence>
<protein>
    <recommendedName>
        <fullName evidence="1">tRNA-uridine aminocarboxypropyltransferase</fullName>
        <ecNumber evidence="1">2.5.1.25</ecNumber>
    </recommendedName>
</protein>
<dbReference type="Proteomes" id="UP000075714">
    <property type="component" value="Unassembled WGS sequence"/>
</dbReference>
<feature type="compositionally biased region" description="Gly residues" evidence="7">
    <location>
        <begin position="324"/>
        <end position="341"/>
    </location>
</feature>
<evidence type="ECO:0000256" key="4">
    <source>
        <dbReference type="ARBA" id="ARBA00022694"/>
    </source>
</evidence>
<dbReference type="Pfam" id="PF03942">
    <property type="entry name" value="DTW"/>
    <property type="match status" value="1"/>
</dbReference>
<dbReference type="InterPro" id="IPR039262">
    <property type="entry name" value="DTWD2/TAPT"/>
</dbReference>
<dbReference type="AlphaFoldDB" id="A0A150GUE0"/>
<feature type="compositionally biased region" description="Low complexity" evidence="7">
    <location>
        <begin position="355"/>
        <end position="368"/>
    </location>
</feature>
<keyword evidence="10" id="KW-1185">Reference proteome</keyword>
<evidence type="ECO:0000256" key="2">
    <source>
        <dbReference type="ARBA" id="ARBA00022679"/>
    </source>
</evidence>
<dbReference type="EMBL" id="LSYV01000008">
    <property type="protein sequence ID" value="KXZ53404.1"/>
    <property type="molecule type" value="Genomic_DNA"/>
</dbReference>
<evidence type="ECO:0000313" key="9">
    <source>
        <dbReference type="EMBL" id="KXZ53404.1"/>
    </source>
</evidence>
<comment type="catalytic activity">
    <reaction evidence="6">
        <text>a uridine in tRNA + S-adenosyl-L-methionine = a 3-[(3S)-3-amino-3-carboxypropyl]uridine in tRNA + S-methyl-5'-thioadenosine + H(+)</text>
        <dbReference type="Rhea" id="RHEA:62432"/>
        <dbReference type="Rhea" id="RHEA-COMP:13339"/>
        <dbReference type="Rhea" id="RHEA-COMP:16092"/>
        <dbReference type="ChEBI" id="CHEBI:15378"/>
        <dbReference type="ChEBI" id="CHEBI:17509"/>
        <dbReference type="ChEBI" id="CHEBI:59789"/>
        <dbReference type="ChEBI" id="CHEBI:65315"/>
        <dbReference type="ChEBI" id="CHEBI:82930"/>
        <dbReference type="EC" id="2.5.1.25"/>
    </reaction>
</comment>
<name>A0A150GUE0_GONPE</name>
<gene>
    <name evidence="9" type="ORF">GPECTOR_7g1300</name>
</gene>
<evidence type="ECO:0000256" key="5">
    <source>
        <dbReference type="ARBA" id="ARBA00034489"/>
    </source>
</evidence>
<dbReference type="OrthoDB" id="544179at2759"/>
<organism evidence="9 10">
    <name type="scientific">Gonium pectorale</name>
    <name type="common">Green alga</name>
    <dbReference type="NCBI Taxonomy" id="33097"/>
    <lineage>
        <taxon>Eukaryota</taxon>
        <taxon>Viridiplantae</taxon>
        <taxon>Chlorophyta</taxon>
        <taxon>core chlorophytes</taxon>
        <taxon>Chlorophyceae</taxon>
        <taxon>CS clade</taxon>
        <taxon>Chlamydomonadales</taxon>
        <taxon>Volvocaceae</taxon>
        <taxon>Gonium</taxon>
    </lineage>
</organism>
<evidence type="ECO:0000256" key="1">
    <source>
        <dbReference type="ARBA" id="ARBA00012386"/>
    </source>
</evidence>
<keyword evidence="4" id="KW-0819">tRNA processing</keyword>
<keyword evidence="3" id="KW-0949">S-adenosyl-L-methionine</keyword>
<comment type="similarity">
    <text evidence="5">Belongs to the TDD superfamily. DTWD2 family.</text>
</comment>
<reference evidence="10" key="1">
    <citation type="journal article" date="2016" name="Nat. Commun.">
        <title>The Gonium pectorale genome demonstrates co-option of cell cycle regulation during the evolution of multicellularity.</title>
        <authorList>
            <person name="Hanschen E.R."/>
            <person name="Marriage T.N."/>
            <person name="Ferris P.J."/>
            <person name="Hamaji T."/>
            <person name="Toyoda A."/>
            <person name="Fujiyama A."/>
            <person name="Neme R."/>
            <person name="Noguchi H."/>
            <person name="Minakuchi Y."/>
            <person name="Suzuki M."/>
            <person name="Kawai-Toyooka H."/>
            <person name="Smith D.R."/>
            <person name="Sparks H."/>
            <person name="Anderson J."/>
            <person name="Bakaric R."/>
            <person name="Luria V."/>
            <person name="Karger A."/>
            <person name="Kirschner M.W."/>
            <person name="Durand P.M."/>
            <person name="Michod R.E."/>
            <person name="Nozaki H."/>
            <person name="Olson B.J."/>
        </authorList>
    </citation>
    <scope>NUCLEOTIDE SEQUENCE [LARGE SCALE GENOMIC DNA]</scope>
    <source>
        <strain evidence="10">NIES-2863</strain>
    </source>
</reference>
<evidence type="ECO:0000256" key="6">
    <source>
        <dbReference type="ARBA" id="ARBA00048718"/>
    </source>
</evidence>
<keyword evidence="2" id="KW-0808">Transferase</keyword>
<dbReference type="GO" id="GO:0008033">
    <property type="term" value="P:tRNA processing"/>
    <property type="evidence" value="ECO:0007669"/>
    <property type="project" value="UniProtKB-KW"/>
</dbReference>
<evidence type="ECO:0000256" key="7">
    <source>
        <dbReference type="SAM" id="MobiDB-lite"/>
    </source>
</evidence>
<comment type="caution">
    <text evidence="9">The sequence shown here is derived from an EMBL/GenBank/DDBJ whole genome shotgun (WGS) entry which is preliminary data.</text>
</comment>
<dbReference type="PANTHER" id="PTHR21392:SF0">
    <property type="entry name" value="TRNA-URIDINE AMINOCARBOXYPROPYLTRANSFERASE 2"/>
    <property type="match status" value="1"/>
</dbReference>
<evidence type="ECO:0000256" key="3">
    <source>
        <dbReference type="ARBA" id="ARBA00022691"/>
    </source>
</evidence>
<feature type="domain" description="DTW" evidence="8">
    <location>
        <begin position="97"/>
        <end position="300"/>
    </location>
</feature>
<accession>A0A150GUE0</accession>